<dbReference type="Proteomes" id="UP000807115">
    <property type="component" value="Chromosome 10"/>
</dbReference>
<name>A0A921U049_SORBI</name>
<evidence type="ECO:0000313" key="2">
    <source>
        <dbReference type="Proteomes" id="UP000807115"/>
    </source>
</evidence>
<dbReference type="EMBL" id="CM027689">
    <property type="protein sequence ID" value="KAG0513253.1"/>
    <property type="molecule type" value="Genomic_DNA"/>
</dbReference>
<organism evidence="1 2">
    <name type="scientific">Sorghum bicolor</name>
    <name type="common">Sorghum</name>
    <name type="synonym">Sorghum vulgare</name>
    <dbReference type="NCBI Taxonomy" id="4558"/>
    <lineage>
        <taxon>Eukaryota</taxon>
        <taxon>Viridiplantae</taxon>
        <taxon>Streptophyta</taxon>
        <taxon>Embryophyta</taxon>
        <taxon>Tracheophyta</taxon>
        <taxon>Spermatophyta</taxon>
        <taxon>Magnoliopsida</taxon>
        <taxon>Liliopsida</taxon>
        <taxon>Poales</taxon>
        <taxon>Poaceae</taxon>
        <taxon>PACMAD clade</taxon>
        <taxon>Panicoideae</taxon>
        <taxon>Andropogonodae</taxon>
        <taxon>Andropogoneae</taxon>
        <taxon>Sorghinae</taxon>
        <taxon>Sorghum</taxon>
    </lineage>
</organism>
<evidence type="ECO:0000313" key="1">
    <source>
        <dbReference type="EMBL" id="KAG0513253.1"/>
    </source>
</evidence>
<dbReference type="AlphaFoldDB" id="A0A921U049"/>
<proteinExistence type="predicted"/>
<comment type="caution">
    <text evidence="1">The sequence shown here is derived from an EMBL/GenBank/DDBJ whole genome shotgun (WGS) entry which is preliminary data.</text>
</comment>
<accession>A0A921U049</accession>
<protein>
    <submittedName>
        <fullName evidence="1">Uncharacterized protein</fullName>
    </submittedName>
</protein>
<reference evidence="1" key="2">
    <citation type="submission" date="2020-10" db="EMBL/GenBank/DDBJ databases">
        <authorList>
            <person name="Cooper E.A."/>
            <person name="Brenton Z.W."/>
            <person name="Flinn B.S."/>
            <person name="Jenkins J."/>
            <person name="Shu S."/>
            <person name="Flowers D."/>
            <person name="Luo F."/>
            <person name="Wang Y."/>
            <person name="Xia P."/>
            <person name="Barry K."/>
            <person name="Daum C."/>
            <person name="Lipzen A."/>
            <person name="Yoshinaga Y."/>
            <person name="Schmutz J."/>
            <person name="Saski C."/>
            <person name="Vermerris W."/>
            <person name="Kresovich S."/>
        </authorList>
    </citation>
    <scope>NUCLEOTIDE SEQUENCE</scope>
</reference>
<reference evidence="1" key="1">
    <citation type="journal article" date="2019" name="BMC Genomics">
        <title>A new reference genome for Sorghum bicolor reveals high levels of sequence similarity between sweet and grain genotypes: implications for the genetics of sugar metabolism.</title>
        <authorList>
            <person name="Cooper E.A."/>
            <person name="Brenton Z.W."/>
            <person name="Flinn B.S."/>
            <person name="Jenkins J."/>
            <person name="Shu S."/>
            <person name="Flowers D."/>
            <person name="Luo F."/>
            <person name="Wang Y."/>
            <person name="Xia P."/>
            <person name="Barry K."/>
            <person name="Daum C."/>
            <person name="Lipzen A."/>
            <person name="Yoshinaga Y."/>
            <person name="Schmutz J."/>
            <person name="Saski C."/>
            <person name="Vermerris W."/>
            <person name="Kresovich S."/>
        </authorList>
    </citation>
    <scope>NUCLEOTIDE SEQUENCE</scope>
</reference>
<sequence>MRCRAQAQLYRGTGRWVGVAAQFASPRRRGSWVARRLDSERKCDEPAGCFLPGWRAATKHEVTQCDTPSSPAPFPAFSTN</sequence>
<gene>
    <name evidence="1" type="ORF">BDA96_10G085900</name>
</gene>